<keyword evidence="1" id="KW-0677">Repeat</keyword>
<protein>
    <submittedName>
        <fullName evidence="4">Uncharacterized protein TCIL3000_10_660</fullName>
    </submittedName>
</protein>
<dbReference type="VEuPathDB" id="TriTrypDB:TcIL3000_10_660"/>
<accession>G0UV92</accession>
<feature type="repeat" description="PPR" evidence="2">
    <location>
        <begin position="357"/>
        <end position="391"/>
    </location>
</feature>
<sequence length="618" mass="68750">MTTDERKHNEPPSDSCGVAGCGGSAEAEPPQSAWISLCDKVLTAYKAGEDIVVLQHFEELKTLPDLEAFINSAEQSPKSDSEPAPANGIREGISSDTRGPALERLEYCWGRALLAARRLAGDDNEHITSIVESFEQLFNCFSEYLRALAISADSALEVLQVYKMMEGPFSSRAVTAALHRFPVSDSNEVRVLLQFLCSNSVPLTHSAKEQLEKPFVMRMKSEDAEEVFKEMRDAGVEPVTTHPYSFIFMKNPPFKYMGLLDYYEDMLDRGILPVNSTFRILSRQTQNEGFANQHFSALARKNAGQPRRGDDEERGGTQIFFAYRLEELARNQPEATLDDALQVFRRMDVEGTSLVNGSAVLNVLLTSFCRTGHIEDTERVLRLAEERGCRPNGNTLHKVLKSGNPDRLHQAELILPKALEFGDVRHGEVLEILRCYVANGTRAKAMRIFRAFIIRWYQNPSEPVPFAVASLAMKLGPFDWALGVLAILLASVNEPLGMGVQSRMHDAVRDNRGRDIVRVLESHKWDRNSVLLAPQLQEPADSNNQSGGRNGEWSPTNAHQRRENGLTWVSAMHVALMEMGVGKDVLHECKARLKAAIDAARKGSVTVKAGEIGKVKNC</sequence>
<feature type="compositionally biased region" description="Polar residues" evidence="3">
    <location>
        <begin position="540"/>
        <end position="558"/>
    </location>
</feature>
<evidence type="ECO:0000313" key="4">
    <source>
        <dbReference type="EMBL" id="CCC93307.1"/>
    </source>
</evidence>
<dbReference type="InterPro" id="IPR011990">
    <property type="entry name" value="TPR-like_helical_dom_sf"/>
</dbReference>
<dbReference type="InterPro" id="IPR002885">
    <property type="entry name" value="PPR_rpt"/>
</dbReference>
<dbReference type="AlphaFoldDB" id="G0UV92"/>
<dbReference type="Pfam" id="PF01535">
    <property type="entry name" value="PPR"/>
    <property type="match status" value="2"/>
</dbReference>
<proteinExistence type="predicted"/>
<feature type="region of interest" description="Disordered" evidence="3">
    <location>
        <begin position="73"/>
        <end position="95"/>
    </location>
</feature>
<dbReference type="PANTHER" id="PTHR47447">
    <property type="entry name" value="OS03G0856100 PROTEIN"/>
    <property type="match status" value="1"/>
</dbReference>
<dbReference type="EMBL" id="HE575323">
    <property type="protein sequence ID" value="CCC93307.1"/>
    <property type="molecule type" value="Genomic_DNA"/>
</dbReference>
<dbReference type="PANTHER" id="PTHR47447:SF28">
    <property type="entry name" value="PENTACOTRIPEPTIDE-REPEAT REGION OF PRORP DOMAIN-CONTAINING PROTEIN"/>
    <property type="match status" value="1"/>
</dbReference>
<dbReference type="PROSITE" id="PS51375">
    <property type="entry name" value="PPR"/>
    <property type="match status" value="1"/>
</dbReference>
<gene>
    <name evidence="4" type="ORF">TCIL3000_10_660</name>
</gene>
<feature type="region of interest" description="Disordered" evidence="3">
    <location>
        <begin position="1"/>
        <end position="29"/>
    </location>
</feature>
<feature type="region of interest" description="Disordered" evidence="3">
    <location>
        <begin position="534"/>
        <end position="560"/>
    </location>
</feature>
<dbReference type="Gene3D" id="1.25.40.10">
    <property type="entry name" value="Tetratricopeptide repeat domain"/>
    <property type="match status" value="1"/>
</dbReference>
<reference evidence="4" key="1">
    <citation type="journal article" date="2012" name="Proc. Natl. Acad. Sci. U.S.A.">
        <title>Antigenic diversity is generated by distinct evolutionary mechanisms in African trypanosome species.</title>
        <authorList>
            <person name="Jackson A.P."/>
            <person name="Berry A."/>
            <person name="Aslett M."/>
            <person name="Allison H.C."/>
            <person name="Burton P."/>
            <person name="Vavrova-Anderson J."/>
            <person name="Brown R."/>
            <person name="Browne H."/>
            <person name="Corton N."/>
            <person name="Hauser H."/>
            <person name="Gamble J."/>
            <person name="Gilderthorp R."/>
            <person name="Marcello L."/>
            <person name="McQuillan J."/>
            <person name="Otto T.D."/>
            <person name="Quail M.A."/>
            <person name="Sanders M.J."/>
            <person name="van Tonder A."/>
            <person name="Ginger M.L."/>
            <person name="Field M.C."/>
            <person name="Barry J.D."/>
            <person name="Hertz-Fowler C."/>
            <person name="Berriman M."/>
        </authorList>
    </citation>
    <scope>NUCLEOTIDE SEQUENCE</scope>
    <source>
        <strain evidence="4">IL3000</strain>
    </source>
</reference>
<evidence type="ECO:0000256" key="2">
    <source>
        <dbReference type="PROSITE-ProRule" id="PRU00708"/>
    </source>
</evidence>
<organism evidence="4">
    <name type="scientific">Trypanosoma congolense (strain IL3000)</name>
    <dbReference type="NCBI Taxonomy" id="1068625"/>
    <lineage>
        <taxon>Eukaryota</taxon>
        <taxon>Discoba</taxon>
        <taxon>Euglenozoa</taxon>
        <taxon>Kinetoplastea</taxon>
        <taxon>Metakinetoplastina</taxon>
        <taxon>Trypanosomatida</taxon>
        <taxon>Trypanosomatidae</taxon>
        <taxon>Trypanosoma</taxon>
        <taxon>Nannomonas</taxon>
    </lineage>
</organism>
<name>G0UV92_TRYCI</name>
<evidence type="ECO:0000256" key="1">
    <source>
        <dbReference type="ARBA" id="ARBA00022737"/>
    </source>
</evidence>
<feature type="compositionally biased region" description="Basic and acidic residues" evidence="3">
    <location>
        <begin position="1"/>
        <end position="11"/>
    </location>
</feature>
<evidence type="ECO:0000256" key="3">
    <source>
        <dbReference type="SAM" id="MobiDB-lite"/>
    </source>
</evidence>
<dbReference type="NCBIfam" id="TIGR00756">
    <property type="entry name" value="PPR"/>
    <property type="match status" value="1"/>
</dbReference>